<dbReference type="SUPFAM" id="SSF52540">
    <property type="entry name" value="P-loop containing nucleoside triphosphate hydrolases"/>
    <property type="match status" value="2"/>
</dbReference>
<dbReference type="GO" id="GO:0016887">
    <property type="term" value="F:ATP hydrolysis activity"/>
    <property type="evidence" value="ECO:0007669"/>
    <property type="project" value="InterPro"/>
</dbReference>
<keyword evidence="8" id="KW-1278">Translocase</keyword>
<evidence type="ECO:0000256" key="2">
    <source>
        <dbReference type="ARBA" id="ARBA00022448"/>
    </source>
</evidence>
<dbReference type="OrthoDB" id="9771863at2"/>
<dbReference type="Gene3D" id="3.40.50.300">
    <property type="entry name" value="P-loop containing nucleotide triphosphate hydrolases"/>
    <property type="match status" value="2"/>
</dbReference>
<keyword evidence="4" id="KW-0762">Sugar transport</keyword>
<dbReference type="Proteomes" id="UP000255036">
    <property type="component" value="Unassembled WGS sequence"/>
</dbReference>
<dbReference type="InterPro" id="IPR050107">
    <property type="entry name" value="ABC_carbohydrate_import_ATPase"/>
</dbReference>
<evidence type="ECO:0000256" key="5">
    <source>
        <dbReference type="ARBA" id="ARBA00022737"/>
    </source>
</evidence>
<dbReference type="PANTHER" id="PTHR43790">
    <property type="entry name" value="CARBOHYDRATE TRANSPORT ATP-BINDING PROTEIN MG119-RELATED"/>
    <property type="match status" value="1"/>
</dbReference>
<dbReference type="FunFam" id="3.40.50.300:FF:000127">
    <property type="entry name" value="Ribose import ATP-binding protein RbsA"/>
    <property type="match status" value="1"/>
</dbReference>
<keyword evidence="9" id="KW-0472">Membrane</keyword>
<reference evidence="11 12" key="1">
    <citation type="submission" date="2018-07" db="EMBL/GenBank/DDBJ databases">
        <title>Anaerosacharophilus polymeroproducens gen. nov. sp. nov., an anaerobic bacterium isolated from salt field.</title>
        <authorList>
            <person name="Kim W."/>
            <person name="Yang S.-H."/>
            <person name="Oh J."/>
            <person name="Lee J.-H."/>
            <person name="Kwon K.K."/>
        </authorList>
    </citation>
    <scope>NUCLEOTIDE SEQUENCE [LARGE SCALE GENOMIC DNA]</scope>
    <source>
        <strain evidence="11 12">MCWD5</strain>
    </source>
</reference>
<evidence type="ECO:0000256" key="6">
    <source>
        <dbReference type="ARBA" id="ARBA00022741"/>
    </source>
</evidence>
<protein>
    <submittedName>
        <fullName evidence="11">Sugar ABC transporter ATP-binding protein</fullName>
    </submittedName>
</protein>
<dbReference type="InterPro" id="IPR003593">
    <property type="entry name" value="AAA+_ATPase"/>
</dbReference>
<evidence type="ECO:0000256" key="4">
    <source>
        <dbReference type="ARBA" id="ARBA00022597"/>
    </source>
</evidence>
<dbReference type="Pfam" id="PF00005">
    <property type="entry name" value="ABC_tran"/>
    <property type="match status" value="2"/>
</dbReference>
<gene>
    <name evidence="11" type="ORF">DWV06_09040</name>
</gene>
<keyword evidence="5" id="KW-0677">Repeat</keyword>
<dbReference type="PROSITE" id="PS50893">
    <property type="entry name" value="ABC_TRANSPORTER_2"/>
    <property type="match status" value="2"/>
</dbReference>
<dbReference type="PANTHER" id="PTHR43790:SF3">
    <property type="entry name" value="D-ALLOSE IMPORT ATP-BINDING PROTEIN ALSA-RELATED"/>
    <property type="match status" value="1"/>
</dbReference>
<dbReference type="SMART" id="SM00382">
    <property type="entry name" value="AAA"/>
    <property type="match status" value="2"/>
</dbReference>
<sequence length="488" mass="54567">MRDINKYFVGAHALDNCCFTLQKGEIHALVGENGAGKSTLVKIMTGVYTDYDGEYLFCGNKVHFQGIKEAQQAGISVVHQELNMMNDLTVAQNIFIGRESKGFFCSDKKLNEKAQKLISDFDIKVKPTELLKNLSVGKAQMVEIARAMSFESTKVLILDEPTAALSESESHDLFEKMENLRKKGISIVFISHRLGEIMKIADRVTVMRDGAYIDTLKVCECKIEEIICLMIGREIIEEPKQRSGVKENAPTVLEVTNLKSSKVKDVSFILNKGEILGFAGLVGSGRTEVMRLIYGVDKKESGEIFVNGVKRQINHSKDAIKYGIGYLSEDRKRFGLMLGLSVMDNIVLPSYTKLSKFGFVSKKKCLSETYRLIKQLKIKTFDTNQIVKKLSGGNQQKVVIGKWLLQDMDILIFDEPTRGIDVGAREEIYIMIKKLINQGNSIIVISSDLTEIVRLSDRVMVMSEGKITGELDISEANQEKIMTLATQG</sequence>
<keyword evidence="7 11" id="KW-0067">ATP-binding</keyword>
<evidence type="ECO:0000256" key="1">
    <source>
        <dbReference type="ARBA" id="ARBA00004202"/>
    </source>
</evidence>
<evidence type="ECO:0000256" key="9">
    <source>
        <dbReference type="ARBA" id="ARBA00023136"/>
    </source>
</evidence>
<proteinExistence type="predicted"/>
<dbReference type="CDD" id="cd03215">
    <property type="entry name" value="ABC_Carb_Monos_II"/>
    <property type="match status" value="1"/>
</dbReference>
<dbReference type="InterPro" id="IPR017871">
    <property type="entry name" value="ABC_transporter-like_CS"/>
</dbReference>
<dbReference type="GO" id="GO:0005524">
    <property type="term" value="F:ATP binding"/>
    <property type="evidence" value="ECO:0007669"/>
    <property type="project" value="UniProtKB-KW"/>
</dbReference>
<feature type="domain" description="ABC transporter" evidence="10">
    <location>
        <begin position="1"/>
        <end position="234"/>
    </location>
</feature>
<feature type="domain" description="ABC transporter" evidence="10">
    <location>
        <begin position="247"/>
        <end position="484"/>
    </location>
</feature>
<dbReference type="EMBL" id="QRCT01000023">
    <property type="protein sequence ID" value="RDU23579.1"/>
    <property type="molecule type" value="Genomic_DNA"/>
</dbReference>
<evidence type="ECO:0000256" key="8">
    <source>
        <dbReference type="ARBA" id="ARBA00022967"/>
    </source>
</evidence>
<evidence type="ECO:0000313" key="12">
    <source>
        <dbReference type="Proteomes" id="UP000255036"/>
    </source>
</evidence>
<keyword evidence="12" id="KW-1185">Reference proteome</keyword>
<dbReference type="AlphaFoldDB" id="A0A371AVL0"/>
<dbReference type="CDD" id="cd03216">
    <property type="entry name" value="ABC_Carb_Monos_I"/>
    <property type="match status" value="1"/>
</dbReference>
<dbReference type="GO" id="GO:0005886">
    <property type="term" value="C:plasma membrane"/>
    <property type="evidence" value="ECO:0007669"/>
    <property type="project" value="UniProtKB-SubCell"/>
</dbReference>
<organism evidence="11 12">
    <name type="scientific">Anaerosacchariphilus polymeriproducens</name>
    <dbReference type="NCBI Taxonomy" id="1812858"/>
    <lineage>
        <taxon>Bacteria</taxon>
        <taxon>Bacillati</taxon>
        <taxon>Bacillota</taxon>
        <taxon>Clostridia</taxon>
        <taxon>Lachnospirales</taxon>
        <taxon>Lachnospiraceae</taxon>
        <taxon>Anaerosacchariphilus</taxon>
    </lineage>
</organism>
<evidence type="ECO:0000256" key="7">
    <source>
        <dbReference type="ARBA" id="ARBA00022840"/>
    </source>
</evidence>
<keyword evidence="3" id="KW-1003">Cell membrane</keyword>
<comment type="subcellular location">
    <subcellularLocation>
        <location evidence="1">Cell membrane</location>
        <topology evidence="1">Peripheral membrane protein</topology>
    </subcellularLocation>
</comment>
<dbReference type="InterPro" id="IPR027417">
    <property type="entry name" value="P-loop_NTPase"/>
</dbReference>
<evidence type="ECO:0000259" key="10">
    <source>
        <dbReference type="PROSITE" id="PS50893"/>
    </source>
</evidence>
<name>A0A371AVL0_9FIRM</name>
<dbReference type="InterPro" id="IPR003439">
    <property type="entry name" value="ABC_transporter-like_ATP-bd"/>
</dbReference>
<dbReference type="PROSITE" id="PS00211">
    <property type="entry name" value="ABC_TRANSPORTER_1"/>
    <property type="match status" value="1"/>
</dbReference>
<evidence type="ECO:0000313" key="11">
    <source>
        <dbReference type="EMBL" id="RDU23579.1"/>
    </source>
</evidence>
<keyword evidence="2" id="KW-0813">Transport</keyword>
<keyword evidence="6" id="KW-0547">Nucleotide-binding</keyword>
<comment type="caution">
    <text evidence="11">The sequence shown here is derived from an EMBL/GenBank/DDBJ whole genome shotgun (WGS) entry which is preliminary data.</text>
</comment>
<accession>A0A371AVL0</accession>
<evidence type="ECO:0000256" key="3">
    <source>
        <dbReference type="ARBA" id="ARBA00022475"/>
    </source>
</evidence>